<dbReference type="SUPFAM" id="SSF49493">
    <property type="entry name" value="HSP40/DnaJ peptide-binding domain"/>
    <property type="match status" value="2"/>
</dbReference>
<comment type="domain">
    <text evidence="9">The J domain is necessary and sufficient to stimulate DnaK ATPase activity. Zinc center 1 plays an important role in the autonomous, DnaK-independent chaperone activity of DnaJ. Zinc center 2 is essential for interaction with DnaK and for DnaJ activity.</text>
</comment>
<comment type="subunit">
    <text evidence="9">Homodimer.</text>
</comment>
<keyword evidence="4 9" id="KW-0677">Repeat</keyword>
<dbReference type="InterPro" id="IPR001623">
    <property type="entry name" value="DnaJ_domain"/>
</dbReference>
<comment type="caution">
    <text evidence="14">The sequence shown here is derived from an EMBL/GenBank/DDBJ whole genome shotgun (WGS) entry which is preliminary data.</text>
</comment>
<dbReference type="GO" id="GO:0016491">
    <property type="term" value="F:oxidoreductase activity"/>
    <property type="evidence" value="ECO:0007669"/>
    <property type="project" value="UniProtKB-KW"/>
</dbReference>
<gene>
    <name evidence="9 14" type="primary">dnaJ</name>
    <name evidence="14" type="ORF">RBH19_04450</name>
</gene>
<dbReference type="InterPro" id="IPR018253">
    <property type="entry name" value="DnaJ_domain_CS"/>
</dbReference>
<feature type="repeat" description="CXXCXGXG motif" evidence="9">
    <location>
        <begin position="203"/>
        <end position="210"/>
    </location>
</feature>
<feature type="repeat" description="CXXCXGXG motif" evidence="9">
    <location>
        <begin position="150"/>
        <end position="157"/>
    </location>
</feature>
<dbReference type="HAMAP" id="MF_01152">
    <property type="entry name" value="DnaJ"/>
    <property type="match status" value="1"/>
</dbReference>
<feature type="binding site" evidence="9">
    <location>
        <position position="153"/>
    </location>
    <ligand>
        <name>Zn(2+)</name>
        <dbReference type="ChEBI" id="CHEBI:29105"/>
        <label>1</label>
    </ligand>
</feature>
<dbReference type="SMART" id="SM00271">
    <property type="entry name" value="DnaJ"/>
    <property type="match status" value="1"/>
</dbReference>
<sequence length="380" mass="40884">MSKRDYYEVLGVEKGASEADIKKAYRRLAMKYHPDRNPDDAEAEARFKEVKEAYEALSDPQKRAAYDQFGHAGTEAGFGGGGPRGGFGGAEAFSDIFGDVFGDIFGGGGGRRGGRRVFRGADLRYRLKIDLEQAVQGDTVQIKVPSSRECGECDGSGAARGSQPEGCDTCGGVGQVRMQQGFFSVQQTCPACGGSGQVIKDPCRACGGRGRVREEKTLSVRIPEGVDDGDRIRLSGEGEPGENGGPPGDLYVEVEVRPHPIFTRDANDLICEVPINFAAAVLGGQVEVPTLDGRVALKIPPETQSGKLFRLRGKGVKPVRGGSRGDLLCRVTVETPVNLTREQKEILEQFEASLNKGGKRHSPRSSSWLDGVKRFFENLG</sequence>
<keyword evidence="5 9" id="KW-0863">Zinc-finger</keyword>
<protein>
    <recommendedName>
        <fullName evidence="9">Chaperone protein DnaJ</fullName>
    </recommendedName>
</protein>
<evidence type="ECO:0000256" key="3">
    <source>
        <dbReference type="ARBA" id="ARBA00022723"/>
    </source>
</evidence>
<dbReference type="SUPFAM" id="SSF57938">
    <property type="entry name" value="DnaJ/Hsp40 cysteine-rich domain"/>
    <property type="match status" value="1"/>
</dbReference>
<dbReference type="CDD" id="cd06257">
    <property type="entry name" value="DnaJ"/>
    <property type="match status" value="1"/>
</dbReference>
<feature type="repeat" description="CXXCXGXG motif" evidence="9">
    <location>
        <begin position="167"/>
        <end position="174"/>
    </location>
</feature>
<reference evidence="14 15" key="1">
    <citation type="submission" date="2023-08" db="EMBL/GenBank/DDBJ databases">
        <title>Whole-genome sequencing of halo(alkali)philic microorganisms from hypersaline lakes.</title>
        <authorList>
            <person name="Sorokin D.Y."/>
            <person name="Abbas B."/>
            <person name="Merkel A.Y."/>
        </authorList>
    </citation>
    <scope>NUCLEOTIDE SEQUENCE [LARGE SCALE GENOMIC DNA]</scope>
    <source>
        <strain evidence="14 15">AB-CW4</strain>
    </source>
</reference>
<evidence type="ECO:0000256" key="2">
    <source>
        <dbReference type="ARBA" id="ARBA00022705"/>
    </source>
</evidence>
<evidence type="ECO:0000256" key="1">
    <source>
        <dbReference type="ARBA" id="ARBA00022490"/>
    </source>
</evidence>
<comment type="cofactor">
    <cofactor evidence="9">
        <name>Zn(2+)</name>
        <dbReference type="ChEBI" id="CHEBI:29105"/>
    </cofactor>
    <text evidence="9">Binds 2 Zn(2+) ions per monomer.</text>
</comment>
<keyword evidence="7 9" id="KW-0346">Stress response</keyword>
<organism evidence="14 15">
    <name type="scientific">Natronospira bacteriovora</name>
    <dbReference type="NCBI Taxonomy" id="3069753"/>
    <lineage>
        <taxon>Bacteria</taxon>
        <taxon>Pseudomonadati</taxon>
        <taxon>Pseudomonadota</taxon>
        <taxon>Gammaproteobacteria</taxon>
        <taxon>Natronospirales</taxon>
        <taxon>Natronospiraceae</taxon>
        <taxon>Natronospira</taxon>
    </lineage>
</organism>
<evidence type="ECO:0000256" key="10">
    <source>
        <dbReference type="PROSITE-ProRule" id="PRU00546"/>
    </source>
</evidence>
<dbReference type="PROSITE" id="PS00636">
    <property type="entry name" value="DNAJ_1"/>
    <property type="match status" value="1"/>
</dbReference>
<evidence type="ECO:0000256" key="5">
    <source>
        <dbReference type="ARBA" id="ARBA00022771"/>
    </source>
</evidence>
<keyword evidence="6 9" id="KW-0862">Zinc</keyword>
<evidence type="ECO:0000256" key="9">
    <source>
        <dbReference type="HAMAP-Rule" id="MF_01152"/>
    </source>
</evidence>
<feature type="binding site" evidence="9">
    <location>
        <position position="167"/>
    </location>
    <ligand>
        <name>Zn(2+)</name>
        <dbReference type="ChEBI" id="CHEBI:29105"/>
        <label>2</label>
    </ligand>
</feature>
<feature type="region of interest" description="Disordered" evidence="11">
    <location>
        <begin position="226"/>
        <end position="247"/>
    </location>
</feature>
<dbReference type="CDD" id="cd10719">
    <property type="entry name" value="DnaJ_zf"/>
    <property type="match status" value="1"/>
</dbReference>
<dbReference type="EMBL" id="JAVDDT010000002">
    <property type="protein sequence ID" value="MDQ2069117.1"/>
    <property type="molecule type" value="Genomic_DNA"/>
</dbReference>
<comment type="subcellular location">
    <subcellularLocation>
        <location evidence="9">Cytoplasm</location>
    </subcellularLocation>
</comment>
<dbReference type="InterPro" id="IPR036410">
    <property type="entry name" value="HSP_DnaJ_Cys-rich_dom_sf"/>
</dbReference>
<feature type="binding site" evidence="9">
    <location>
        <position position="192"/>
    </location>
    <ligand>
        <name>Zn(2+)</name>
        <dbReference type="ChEBI" id="CHEBI:29105"/>
        <label>2</label>
    </ligand>
</feature>
<keyword evidence="3 9" id="KW-0479">Metal-binding</keyword>
<feature type="binding site" evidence="9">
    <location>
        <position position="203"/>
    </location>
    <ligand>
        <name>Zn(2+)</name>
        <dbReference type="ChEBI" id="CHEBI:29105"/>
        <label>1</label>
    </ligand>
</feature>
<dbReference type="Pfam" id="PF01556">
    <property type="entry name" value="DnaJ_C"/>
    <property type="match status" value="1"/>
</dbReference>
<dbReference type="Gene3D" id="2.60.260.20">
    <property type="entry name" value="Urease metallochaperone UreE, N-terminal domain"/>
    <property type="match status" value="2"/>
</dbReference>
<comment type="similarity">
    <text evidence="9">Belongs to the DnaJ family.</text>
</comment>
<dbReference type="RefSeq" id="WP_306727611.1">
    <property type="nucleotide sequence ID" value="NZ_JAVDDT010000002.1"/>
</dbReference>
<dbReference type="Gene3D" id="2.10.230.10">
    <property type="entry name" value="Heat shock protein DnaJ, cysteine-rich domain"/>
    <property type="match status" value="1"/>
</dbReference>
<dbReference type="Pfam" id="PF00226">
    <property type="entry name" value="DnaJ"/>
    <property type="match status" value="1"/>
</dbReference>
<evidence type="ECO:0000259" key="13">
    <source>
        <dbReference type="PROSITE" id="PS51188"/>
    </source>
</evidence>
<keyword evidence="15" id="KW-1185">Reference proteome</keyword>
<evidence type="ECO:0000256" key="8">
    <source>
        <dbReference type="ARBA" id="ARBA00023186"/>
    </source>
</evidence>
<name>A0ABU0W515_9GAMM</name>
<evidence type="ECO:0000313" key="14">
    <source>
        <dbReference type="EMBL" id="MDQ2069117.1"/>
    </source>
</evidence>
<dbReference type="InterPro" id="IPR012724">
    <property type="entry name" value="DnaJ"/>
</dbReference>
<dbReference type="PRINTS" id="PR00625">
    <property type="entry name" value="JDOMAIN"/>
</dbReference>
<keyword evidence="2 9" id="KW-0235">DNA replication</keyword>
<dbReference type="NCBIfam" id="TIGR02349">
    <property type="entry name" value="DnaJ_bact"/>
    <property type="match status" value="1"/>
</dbReference>
<dbReference type="PANTHER" id="PTHR43096:SF48">
    <property type="entry name" value="CHAPERONE PROTEIN DNAJ"/>
    <property type="match status" value="1"/>
</dbReference>
<feature type="domain" description="J" evidence="12">
    <location>
        <begin position="5"/>
        <end position="70"/>
    </location>
</feature>
<evidence type="ECO:0000313" key="15">
    <source>
        <dbReference type="Proteomes" id="UP001239019"/>
    </source>
</evidence>
<feature type="domain" description="CR-type" evidence="13">
    <location>
        <begin position="137"/>
        <end position="215"/>
    </location>
</feature>
<feature type="zinc finger region" description="CR-type" evidence="10">
    <location>
        <begin position="137"/>
        <end position="215"/>
    </location>
</feature>
<dbReference type="PROSITE" id="PS51188">
    <property type="entry name" value="ZF_CR"/>
    <property type="match status" value="1"/>
</dbReference>
<dbReference type="PANTHER" id="PTHR43096">
    <property type="entry name" value="DNAJ HOMOLOG 1, MITOCHONDRIAL-RELATED"/>
    <property type="match status" value="1"/>
</dbReference>
<dbReference type="InterPro" id="IPR008971">
    <property type="entry name" value="HSP40/DnaJ_pept-bd"/>
</dbReference>
<evidence type="ECO:0000256" key="6">
    <source>
        <dbReference type="ARBA" id="ARBA00022833"/>
    </source>
</evidence>
<dbReference type="NCBIfam" id="NF008035">
    <property type="entry name" value="PRK10767.1"/>
    <property type="match status" value="1"/>
</dbReference>
<dbReference type="CDD" id="cd10747">
    <property type="entry name" value="DnaJ_C"/>
    <property type="match status" value="1"/>
</dbReference>
<dbReference type="Gene3D" id="1.10.287.110">
    <property type="entry name" value="DnaJ domain"/>
    <property type="match status" value="1"/>
</dbReference>
<evidence type="ECO:0000259" key="12">
    <source>
        <dbReference type="PROSITE" id="PS50076"/>
    </source>
</evidence>
<feature type="binding site" evidence="9">
    <location>
        <position position="150"/>
    </location>
    <ligand>
        <name>Zn(2+)</name>
        <dbReference type="ChEBI" id="CHEBI:29105"/>
        <label>1</label>
    </ligand>
</feature>
<keyword evidence="8 9" id="KW-0143">Chaperone</keyword>
<feature type="binding site" evidence="9">
    <location>
        <position position="170"/>
    </location>
    <ligand>
        <name>Zn(2+)</name>
        <dbReference type="ChEBI" id="CHEBI:29105"/>
        <label>2</label>
    </ligand>
</feature>
<dbReference type="InterPro" id="IPR001305">
    <property type="entry name" value="HSP_DnaJ_Cys-rich_dom"/>
</dbReference>
<comment type="function">
    <text evidence="9">Participates actively in the response to hyperosmotic and heat shock by preventing the aggregation of stress-denatured proteins and by disaggregating proteins, also in an autonomous, DnaK-independent fashion. Unfolded proteins bind initially to DnaJ; upon interaction with the DnaJ-bound protein, DnaK hydrolyzes its bound ATP, resulting in the formation of a stable complex. GrpE releases ADP from DnaK; ATP binding to DnaK triggers the release of the substrate protein, thus completing the reaction cycle. Several rounds of ATP-dependent interactions between DnaJ, DnaK and GrpE are required for fully efficient folding. Also involved, together with DnaK and GrpE, in the DNA replication of plasmids through activation of initiation proteins.</text>
</comment>
<feature type="binding site" evidence="9">
    <location>
        <position position="206"/>
    </location>
    <ligand>
        <name>Zn(2+)</name>
        <dbReference type="ChEBI" id="CHEBI:29105"/>
        <label>1</label>
    </ligand>
</feature>
<feature type="binding site" evidence="9">
    <location>
        <position position="189"/>
    </location>
    <ligand>
        <name>Zn(2+)</name>
        <dbReference type="ChEBI" id="CHEBI:29105"/>
        <label>2</label>
    </ligand>
</feature>
<feature type="repeat" description="CXXCXGXG motif" evidence="9">
    <location>
        <begin position="189"/>
        <end position="196"/>
    </location>
</feature>
<dbReference type="Pfam" id="PF00684">
    <property type="entry name" value="DnaJ_CXXCXGXG"/>
    <property type="match status" value="1"/>
</dbReference>
<keyword evidence="14" id="KW-0560">Oxidoreductase</keyword>
<dbReference type="Proteomes" id="UP001239019">
    <property type="component" value="Unassembled WGS sequence"/>
</dbReference>
<dbReference type="InterPro" id="IPR036869">
    <property type="entry name" value="J_dom_sf"/>
</dbReference>
<dbReference type="InterPro" id="IPR002939">
    <property type="entry name" value="DnaJ_C"/>
</dbReference>
<accession>A0ABU0W515</accession>
<dbReference type="SUPFAM" id="SSF46565">
    <property type="entry name" value="Chaperone J-domain"/>
    <property type="match status" value="1"/>
</dbReference>
<evidence type="ECO:0000256" key="4">
    <source>
        <dbReference type="ARBA" id="ARBA00022737"/>
    </source>
</evidence>
<proteinExistence type="inferred from homology"/>
<keyword evidence="1 9" id="KW-0963">Cytoplasm</keyword>
<dbReference type="PROSITE" id="PS50076">
    <property type="entry name" value="DNAJ_2"/>
    <property type="match status" value="1"/>
</dbReference>
<evidence type="ECO:0000256" key="7">
    <source>
        <dbReference type="ARBA" id="ARBA00023016"/>
    </source>
</evidence>
<evidence type="ECO:0000256" key="11">
    <source>
        <dbReference type="SAM" id="MobiDB-lite"/>
    </source>
</evidence>